<feature type="non-terminal residue" evidence="1">
    <location>
        <position position="1"/>
    </location>
</feature>
<reference evidence="1" key="2">
    <citation type="submission" date="2022-01" db="EMBL/GenBank/DDBJ databases">
        <authorList>
            <person name="Yamashiro T."/>
            <person name="Shiraishi A."/>
            <person name="Satake H."/>
            <person name="Nakayama K."/>
        </authorList>
    </citation>
    <scope>NUCLEOTIDE SEQUENCE</scope>
</reference>
<dbReference type="GO" id="GO:0003964">
    <property type="term" value="F:RNA-directed DNA polymerase activity"/>
    <property type="evidence" value="ECO:0007669"/>
    <property type="project" value="UniProtKB-KW"/>
</dbReference>
<keyword evidence="2" id="KW-1185">Reference proteome</keyword>
<dbReference type="Gene3D" id="2.40.70.10">
    <property type="entry name" value="Acid Proteases"/>
    <property type="match status" value="1"/>
</dbReference>
<accession>A0ABQ5HMM2</accession>
<dbReference type="PANTHER" id="PTHR33067:SF35">
    <property type="entry name" value="ASPARTIC PEPTIDASE DDI1-TYPE DOMAIN-CONTAINING PROTEIN"/>
    <property type="match status" value="1"/>
</dbReference>
<dbReference type="PANTHER" id="PTHR33067">
    <property type="entry name" value="RNA-DIRECTED DNA POLYMERASE-RELATED"/>
    <property type="match status" value="1"/>
</dbReference>
<keyword evidence="1" id="KW-0808">Transferase</keyword>
<keyword evidence="1" id="KW-0548">Nucleotidyltransferase</keyword>
<name>A0ABQ5HMM2_9ASTR</name>
<comment type="caution">
    <text evidence="1">The sequence shown here is derived from an EMBL/GenBank/DDBJ whole genome shotgun (WGS) entry which is preliminary data.</text>
</comment>
<evidence type="ECO:0000313" key="2">
    <source>
        <dbReference type="Proteomes" id="UP001151760"/>
    </source>
</evidence>
<protein>
    <submittedName>
        <fullName evidence="1">Reverse transcriptase domain-containing protein</fullName>
    </submittedName>
</protein>
<dbReference type="Proteomes" id="UP001151760">
    <property type="component" value="Unassembled WGS sequence"/>
</dbReference>
<organism evidence="1 2">
    <name type="scientific">Tanacetum coccineum</name>
    <dbReference type="NCBI Taxonomy" id="301880"/>
    <lineage>
        <taxon>Eukaryota</taxon>
        <taxon>Viridiplantae</taxon>
        <taxon>Streptophyta</taxon>
        <taxon>Embryophyta</taxon>
        <taxon>Tracheophyta</taxon>
        <taxon>Spermatophyta</taxon>
        <taxon>Magnoliopsida</taxon>
        <taxon>eudicotyledons</taxon>
        <taxon>Gunneridae</taxon>
        <taxon>Pentapetalae</taxon>
        <taxon>asterids</taxon>
        <taxon>campanulids</taxon>
        <taxon>Asterales</taxon>
        <taxon>Asteraceae</taxon>
        <taxon>Asteroideae</taxon>
        <taxon>Anthemideae</taxon>
        <taxon>Anthemidinae</taxon>
        <taxon>Tanacetum</taxon>
    </lineage>
</organism>
<keyword evidence="1" id="KW-0695">RNA-directed DNA polymerase</keyword>
<dbReference type="CDD" id="cd00303">
    <property type="entry name" value="retropepsin_like"/>
    <property type="match status" value="1"/>
</dbReference>
<gene>
    <name evidence="1" type="ORF">Tco_1070214</name>
</gene>
<dbReference type="EMBL" id="BQNB010019736">
    <property type="protein sequence ID" value="GJT88497.1"/>
    <property type="molecule type" value="Genomic_DNA"/>
</dbReference>
<evidence type="ECO:0000313" key="1">
    <source>
        <dbReference type="EMBL" id="GJT88497.1"/>
    </source>
</evidence>
<reference evidence="1" key="1">
    <citation type="journal article" date="2022" name="Int. J. Mol. Sci.">
        <title>Draft Genome of Tanacetum Coccineum: Genomic Comparison of Closely Related Tanacetum-Family Plants.</title>
        <authorList>
            <person name="Yamashiro T."/>
            <person name="Shiraishi A."/>
            <person name="Nakayama K."/>
            <person name="Satake H."/>
        </authorList>
    </citation>
    <scope>NUCLEOTIDE SEQUENCE</scope>
</reference>
<sequence>TRSTKTSDGLAAIQAQLNNLGREIKKVNVKVYGAQVGCELCKGPHYTKDCPLKEEGKTIEEAYYTQFGLPFQQGGQYRVAATRFYQRNNGNPSSLNQGFGDSYRANEQEEGSYGLKDLDAYSIRTTLLDDALPLNEKDPRRLGKLAPTKLIVELADKTVKHPKGIAENMLVGIDKFVFPVDFIVLDMPKDIKTPLILGRPLLSTAHAKIDVFKKKIALRVGNDHDVFRSDKPASNIIKRVYVLSLRERMELDLEARLMGEALILDRSQDHDFGDFLELNDLNH</sequence>
<proteinExistence type="predicted"/>
<dbReference type="InterPro" id="IPR021109">
    <property type="entry name" value="Peptidase_aspartic_dom_sf"/>
</dbReference>